<keyword evidence="6" id="KW-1185">Reference proteome</keyword>
<evidence type="ECO:0000256" key="3">
    <source>
        <dbReference type="ARBA" id="ARBA00022840"/>
    </source>
</evidence>
<dbReference type="SMART" id="SM00382">
    <property type="entry name" value="AAA"/>
    <property type="match status" value="1"/>
</dbReference>
<evidence type="ECO:0000256" key="1">
    <source>
        <dbReference type="ARBA" id="ARBA00022448"/>
    </source>
</evidence>
<dbReference type="EMBL" id="CP080764">
    <property type="protein sequence ID" value="QYY42402.1"/>
    <property type="molecule type" value="Genomic_DNA"/>
</dbReference>
<dbReference type="InterPro" id="IPR003439">
    <property type="entry name" value="ABC_transporter-like_ATP-bd"/>
</dbReference>
<dbReference type="Proteomes" id="UP000826616">
    <property type="component" value="Chromosome"/>
</dbReference>
<keyword evidence="2" id="KW-0547">Nucleotide-binding</keyword>
<accession>A0ABX8Y9U8</accession>
<dbReference type="GeneID" id="97142956"/>
<dbReference type="InterPro" id="IPR050093">
    <property type="entry name" value="ABC_SmlMolc_Importer"/>
</dbReference>
<dbReference type="Pfam" id="PF00005">
    <property type="entry name" value="ABC_tran"/>
    <property type="match status" value="1"/>
</dbReference>
<evidence type="ECO:0000259" key="4">
    <source>
        <dbReference type="PROSITE" id="PS50893"/>
    </source>
</evidence>
<dbReference type="InterPro" id="IPR003593">
    <property type="entry name" value="AAA+_ATPase"/>
</dbReference>
<evidence type="ECO:0000256" key="2">
    <source>
        <dbReference type="ARBA" id="ARBA00022741"/>
    </source>
</evidence>
<dbReference type="PANTHER" id="PTHR42781:SF4">
    <property type="entry name" value="SPERMIDINE_PUTRESCINE IMPORT ATP-BINDING PROTEIN POTA"/>
    <property type="match status" value="1"/>
</dbReference>
<dbReference type="GO" id="GO:0005524">
    <property type="term" value="F:ATP binding"/>
    <property type="evidence" value="ECO:0007669"/>
    <property type="project" value="UniProtKB-KW"/>
</dbReference>
<gene>
    <name evidence="5" type="ORF">K3F53_16365</name>
</gene>
<protein>
    <submittedName>
        <fullName evidence="5">ATP-binding cassette domain-containing protein</fullName>
    </submittedName>
</protein>
<keyword evidence="1" id="KW-0813">Transport</keyword>
<sequence>MLSVEICKKLPHFLLDVQFEAEDEIIILFGPSGSGKTTILNSIAGIVQPDAGLIQLNGLVFFDRKAKPLPTRARRIGYLFQDYALFPHMTVEKNILYGVRNKRDHKKRALIEKLLDVLKISHLLPKYPHQISGGEKQRTALARALATEPELLLLDEPFSALDKDTRLQCQNELLELHRMWRIPVLLVTHDEEEAKKLGNRVLFLKQGKIR</sequence>
<evidence type="ECO:0000313" key="6">
    <source>
        <dbReference type="Proteomes" id="UP000826616"/>
    </source>
</evidence>
<organism evidence="5 6">
    <name type="scientific">Aneurinibacillus thermoaerophilus</name>
    <dbReference type="NCBI Taxonomy" id="143495"/>
    <lineage>
        <taxon>Bacteria</taxon>
        <taxon>Bacillati</taxon>
        <taxon>Bacillota</taxon>
        <taxon>Bacilli</taxon>
        <taxon>Bacillales</taxon>
        <taxon>Paenibacillaceae</taxon>
        <taxon>Aneurinibacillus group</taxon>
        <taxon>Aneurinibacillus</taxon>
    </lineage>
</organism>
<dbReference type="PROSITE" id="PS50893">
    <property type="entry name" value="ABC_TRANSPORTER_2"/>
    <property type="match status" value="1"/>
</dbReference>
<dbReference type="SUPFAM" id="SSF52540">
    <property type="entry name" value="P-loop containing nucleoside triphosphate hydrolases"/>
    <property type="match status" value="1"/>
</dbReference>
<proteinExistence type="predicted"/>
<dbReference type="PANTHER" id="PTHR42781">
    <property type="entry name" value="SPERMIDINE/PUTRESCINE IMPORT ATP-BINDING PROTEIN POTA"/>
    <property type="match status" value="1"/>
</dbReference>
<name>A0ABX8Y9U8_ANETH</name>
<evidence type="ECO:0000313" key="5">
    <source>
        <dbReference type="EMBL" id="QYY42402.1"/>
    </source>
</evidence>
<dbReference type="Gene3D" id="3.40.50.300">
    <property type="entry name" value="P-loop containing nucleotide triphosphate hydrolases"/>
    <property type="match status" value="1"/>
</dbReference>
<dbReference type="RefSeq" id="WP_057897601.1">
    <property type="nucleotide sequence ID" value="NZ_CP080764.1"/>
</dbReference>
<keyword evidence="3 5" id="KW-0067">ATP-binding</keyword>
<reference evidence="5 6" key="1">
    <citation type="submission" date="2021-08" db="EMBL/GenBank/DDBJ databases">
        <title>Complete genome sequence of the strain Aneurinibacillus thermoaerophilus CCM 8960.</title>
        <authorList>
            <person name="Musilova J."/>
            <person name="Kourilova X."/>
            <person name="Pernicova I."/>
            <person name="Bezdicek M."/>
            <person name="Lengerova M."/>
            <person name="Obruca S."/>
            <person name="Sedlar K."/>
        </authorList>
    </citation>
    <scope>NUCLEOTIDE SEQUENCE [LARGE SCALE GENOMIC DNA]</scope>
    <source>
        <strain evidence="5 6">CCM 8960</strain>
    </source>
</reference>
<dbReference type="InterPro" id="IPR027417">
    <property type="entry name" value="P-loop_NTPase"/>
</dbReference>
<feature type="domain" description="ABC transporter" evidence="4">
    <location>
        <begin position="1"/>
        <end position="210"/>
    </location>
</feature>